<protein>
    <submittedName>
        <fullName evidence="1">Uncharacterized protein</fullName>
    </submittedName>
</protein>
<name>A0A0V0YS86_9BILA</name>
<evidence type="ECO:0000313" key="2">
    <source>
        <dbReference type="Proteomes" id="UP000054783"/>
    </source>
</evidence>
<accession>A0A0V0YS86</accession>
<gene>
    <name evidence="1" type="ORF">T12_6611</name>
</gene>
<keyword evidence="2" id="KW-1185">Reference proteome</keyword>
<evidence type="ECO:0000313" key="1">
    <source>
        <dbReference type="EMBL" id="KRY02971.1"/>
    </source>
</evidence>
<sequence>MCCSVVWCKDVVALSISTSYPLFFGHRRFSESNCLNHYLSY</sequence>
<comment type="caution">
    <text evidence="1">The sequence shown here is derived from an EMBL/GenBank/DDBJ whole genome shotgun (WGS) entry which is preliminary data.</text>
</comment>
<dbReference type="EMBL" id="JYDQ01003261">
    <property type="protein sequence ID" value="KRY02971.1"/>
    <property type="molecule type" value="Genomic_DNA"/>
</dbReference>
<dbReference type="Proteomes" id="UP000054783">
    <property type="component" value="Unassembled WGS sequence"/>
</dbReference>
<reference evidence="1 2" key="1">
    <citation type="submission" date="2015-01" db="EMBL/GenBank/DDBJ databases">
        <title>Evolution of Trichinella species and genotypes.</title>
        <authorList>
            <person name="Korhonen P.K."/>
            <person name="Edoardo P."/>
            <person name="Giuseppe L.R."/>
            <person name="Gasser R.B."/>
        </authorList>
    </citation>
    <scope>NUCLEOTIDE SEQUENCE [LARGE SCALE GENOMIC DNA]</scope>
    <source>
        <strain evidence="1">ISS2496</strain>
    </source>
</reference>
<dbReference type="AlphaFoldDB" id="A0A0V0YS86"/>
<organism evidence="1 2">
    <name type="scientific">Trichinella patagoniensis</name>
    <dbReference type="NCBI Taxonomy" id="990121"/>
    <lineage>
        <taxon>Eukaryota</taxon>
        <taxon>Metazoa</taxon>
        <taxon>Ecdysozoa</taxon>
        <taxon>Nematoda</taxon>
        <taxon>Enoplea</taxon>
        <taxon>Dorylaimia</taxon>
        <taxon>Trichinellida</taxon>
        <taxon>Trichinellidae</taxon>
        <taxon>Trichinella</taxon>
    </lineage>
</organism>
<proteinExistence type="predicted"/>